<dbReference type="STRING" id="486041.B0E005"/>
<dbReference type="Proteomes" id="UP000001194">
    <property type="component" value="Unassembled WGS sequence"/>
</dbReference>
<dbReference type="SUPFAM" id="SSF52317">
    <property type="entry name" value="Class I glutamine amidotransferase-like"/>
    <property type="match status" value="1"/>
</dbReference>
<dbReference type="CDD" id="cd01741">
    <property type="entry name" value="GATase1_1"/>
    <property type="match status" value="1"/>
</dbReference>
<dbReference type="GO" id="GO:0005829">
    <property type="term" value="C:cytosol"/>
    <property type="evidence" value="ECO:0007669"/>
    <property type="project" value="TreeGrafter"/>
</dbReference>
<dbReference type="PROSITE" id="PS51273">
    <property type="entry name" value="GATASE_TYPE_1"/>
    <property type="match status" value="1"/>
</dbReference>
<evidence type="ECO:0000313" key="3">
    <source>
        <dbReference type="Proteomes" id="UP000001194"/>
    </source>
</evidence>
<dbReference type="KEGG" id="lbc:LACBIDRAFT_255924"/>
<dbReference type="GeneID" id="6085162"/>
<dbReference type="InterPro" id="IPR017926">
    <property type="entry name" value="GATASE"/>
</dbReference>
<dbReference type="OrthoDB" id="92161at2759"/>
<dbReference type="PANTHER" id="PTHR42695">
    <property type="entry name" value="GLUTAMINE AMIDOTRANSFERASE YLR126C-RELATED"/>
    <property type="match status" value="1"/>
</dbReference>
<organism evidence="3">
    <name type="scientific">Laccaria bicolor (strain S238N-H82 / ATCC MYA-4686)</name>
    <name type="common">Bicoloured deceiver</name>
    <name type="synonym">Laccaria laccata var. bicolor</name>
    <dbReference type="NCBI Taxonomy" id="486041"/>
    <lineage>
        <taxon>Eukaryota</taxon>
        <taxon>Fungi</taxon>
        <taxon>Dikarya</taxon>
        <taxon>Basidiomycota</taxon>
        <taxon>Agaricomycotina</taxon>
        <taxon>Agaricomycetes</taxon>
        <taxon>Agaricomycetidae</taxon>
        <taxon>Agaricales</taxon>
        <taxon>Agaricineae</taxon>
        <taxon>Hydnangiaceae</taxon>
        <taxon>Laccaria</taxon>
    </lineage>
</organism>
<dbReference type="EMBL" id="DS547158">
    <property type="protein sequence ID" value="EDQ99850.1"/>
    <property type="molecule type" value="Genomic_DNA"/>
</dbReference>
<dbReference type="RefSeq" id="XP_001889542.1">
    <property type="nucleotide sequence ID" value="XM_001889507.1"/>
</dbReference>
<dbReference type="PANTHER" id="PTHR42695:SF5">
    <property type="entry name" value="GLUTAMINE AMIDOTRANSFERASE YLR126C-RELATED"/>
    <property type="match status" value="1"/>
</dbReference>
<dbReference type="GO" id="GO:0005634">
    <property type="term" value="C:nucleus"/>
    <property type="evidence" value="ECO:0007669"/>
    <property type="project" value="TreeGrafter"/>
</dbReference>
<evidence type="ECO:0000313" key="2">
    <source>
        <dbReference type="EMBL" id="EDQ99850.1"/>
    </source>
</evidence>
<evidence type="ECO:0000259" key="1">
    <source>
        <dbReference type="Pfam" id="PF00117"/>
    </source>
</evidence>
<dbReference type="AlphaFoldDB" id="B0E005"/>
<dbReference type="InterPro" id="IPR044992">
    <property type="entry name" value="ChyE-like"/>
</dbReference>
<dbReference type="Gene3D" id="3.40.50.880">
    <property type="match status" value="1"/>
</dbReference>
<protein>
    <submittedName>
        <fullName evidence="2">Predicted protein</fullName>
    </submittedName>
</protein>
<feature type="domain" description="Glutamine amidotransferase" evidence="1">
    <location>
        <begin position="11"/>
        <end position="155"/>
    </location>
</feature>
<gene>
    <name evidence="2" type="ORF">LACBIDRAFT_255924</name>
</gene>
<name>B0E005_LACBS</name>
<sequence length="206" mass="22169">VSRISTVTSTSYPIDDQVDTYDAIVLTGSAASAYENVEWVNKLIAYISHIAESKPHVKLIGICFGHQIIGRALGGECVPNGGRWEVGPMPLDLTDLGKQVFGVESLNVQEMHRDHVPAVPPTFHLLGSTPLSLNQGMATLKDIHIFAVQGHPEFTQPIVDGLVEQRASSGVIDAEAAADAKRRQFWQNDGVPVVGKAIWGILGVPT</sequence>
<dbReference type="HOGENOM" id="CLU_054974_0_0_1"/>
<reference evidence="2 3" key="1">
    <citation type="journal article" date="2008" name="Nature">
        <title>The genome of Laccaria bicolor provides insights into mycorrhizal symbiosis.</title>
        <authorList>
            <person name="Martin F."/>
            <person name="Aerts A."/>
            <person name="Ahren D."/>
            <person name="Brun A."/>
            <person name="Danchin E.G.J."/>
            <person name="Duchaussoy F."/>
            <person name="Gibon J."/>
            <person name="Kohler A."/>
            <person name="Lindquist E."/>
            <person name="Pereda V."/>
            <person name="Salamov A."/>
            <person name="Shapiro H.J."/>
            <person name="Wuyts J."/>
            <person name="Blaudez D."/>
            <person name="Buee M."/>
            <person name="Brokstein P."/>
            <person name="Canbaeck B."/>
            <person name="Cohen D."/>
            <person name="Courty P.E."/>
            <person name="Coutinho P.M."/>
            <person name="Delaruelle C."/>
            <person name="Detter J.C."/>
            <person name="Deveau A."/>
            <person name="DiFazio S."/>
            <person name="Duplessis S."/>
            <person name="Fraissinet-Tachet L."/>
            <person name="Lucic E."/>
            <person name="Frey-Klett P."/>
            <person name="Fourrey C."/>
            <person name="Feussner I."/>
            <person name="Gay G."/>
            <person name="Grimwood J."/>
            <person name="Hoegger P.J."/>
            <person name="Jain P."/>
            <person name="Kilaru S."/>
            <person name="Labbe J."/>
            <person name="Lin Y.C."/>
            <person name="Legue V."/>
            <person name="Le Tacon F."/>
            <person name="Marmeisse R."/>
            <person name="Melayah D."/>
            <person name="Montanini B."/>
            <person name="Muratet M."/>
            <person name="Nehls U."/>
            <person name="Niculita-Hirzel H."/>
            <person name="Oudot-Le Secq M.P."/>
            <person name="Peter M."/>
            <person name="Quesneville H."/>
            <person name="Rajashekar B."/>
            <person name="Reich M."/>
            <person name="Rouhier N."/>
            <person name="Schmutz J."/>
            <person name="Yin T."/>
            <person name="Chalot M."/>
            <person name="Henrissat B."/>
            <person name="Kuees U."/>
            <person name="Lucas S."/>
            <person name="Van de Peer Y."/>
            <person name="Podila G.K."/>
            <person name="Polle A."/>
            <person name="Pukkila P.J."/>
            <person name="Richardson P.M."/>
            <person name="Rouze P."/>
            <person name="Sanders I.R."/>
            <person name="Stajich J.E."/>
            <person name="Tunlid A."/>
            <person name="Tuskan G."/>
            <person name="Grigoriev I.V."/>
        </authorList>
    </citation>
    <scope>NUCLEOTIDE SEQUENCE [LARGE SCALE GENOMIC DNA]</scope>
    <source>
        <strain evidence="3">S238N-H82 / ATCC MYA-4686</strain>
    </source>
</reference>
<dbReference type="InterPro" id="IPR029062">
    <property type="entry name" value="Class_I_gatase-like"/>
</dbReference>
<dbReference type="FunCoup" id="B0E005">
    <property type="interactions" value="221"/>
</dbReference>
<feature type="non-terminal residue" evidence="2">
    <location>
        <position position="1"/>
    </location>
</feature>
<proteinExistence type="predicted"/>
<accession>B0E005</accession>
<keyword evidence="3" id="KW-1185">Reference proteome</keyword>
<dbReference type="Pfam" id="PF00117">
    <property type="entry name" value="GATase"/>
    <property type="match status" value="1"/>
</dbReference>
<dbReference type="InParanoid" id="B0E005"/>